<dbReference type="EMBL" id="ACCL02000018">
    <property type="protein sequence ID" value="EET59471.1"/>
    <property type="molecule type" value="Genomic_DNA"/>
</dbReference>
<protein>
    <submittedName>
        <fullName evidence="2">Uncharacterized protein</fullName>
    </submittedName>
</protein>
<proteinExistence type="predicted"/>
<dbReference type="STRING" id="168384.SAMN05660368_02995"/>
<keyword evidence="1" id="KW-0472">Membrane</keyword>
<reference evidence="2" key="1">
    <citation type="submission" date="2009-07" db="EMBL/GenBank/DDBJ databases">
        <authorList>
            <person name="Weinstock G."/>
            <person name="Sodergren E."/>
            <person name="Clifton S."/>
            <person name="Fulton L."/>
            <person name="Fulton B."/>
            <person name="Courtney L."/>
            <person name="Fronick C."/>
            <person name="Harrison M."/>
            <person name="Strong C."/>
            <person name="Farmer C."/>
            <person name="Delahaunty K."/>
            <person name="Markovic C."/>
            <person name="Hall O."/>
            <person name="Minx P."/>
            <person name="Tomlinson C."/>
            <person name="Mitreva M."/>
            <person name="Nelson J."/>
            <person name="Hou S."/>
            <person name="Wollam A."/>
            <person name="Pepin K.H."/>
            <person name="Johnson M."/>
            <person name="Bhonagiri V."/>
            <person name="Nash W.E."/>
            <person name="Warren W."/>
            <person name="Chinwalla A."/>
            <person name="Mardis E.R."/>
            <person name="Wilson R.K."/>
        </authorList>
    </citation>
    <scope>NUCLEOTIDE SEQUENCE [LARGE SCALE GENOMIC DNA]</scope>
    <source>
        <strain evidence="2">DSM 14469</strain>
    </source>
</reference>
<accession>C6LIT2</accession>
<evidence type="ECO:0000313" key="2">
    <source>
        <dbReference type="EMBL" id="EET59471.1"/>
    </source>
</evidence>
<keyword evidence="3" id="KW-1185">Reference proteome</keyword>
<dbReference type="eggNOG" id="ENOG5033AHJ">
    <property type="taxonomic scope" value="Bacteria"/>
</dbReference>
<organism evidence="2 3">
    <name type="scientific">Marvinbryantia formatexigens DSM 14469</name>
    <dbReference type="NCBI Taxonomy" id="478749"/>
    <lineage>
        <taxon>Bacteria</taxon>
        <taxon>Bacillati</taxon>
        <taxon>Bacillota</taxon>
        <taxon>Clostridia</taxon>
        <taxon>Lachnospirales</taxon>
        <taxon>Lachnospiraceae</taxon>
        <taxon>Marvinbryantia</taxon>
    </lineage>
</organism>
<evidence type="ECO:0000313" key="3">
    <source>
        <dbReference type="Proteomes" id="UP000005561"/>
    </source>
</evidence>
<sequence>MEKKWLNGLLIFAAGMLTGSAITLGFIKKQYAMSGGYGDSDSQNYDYKNLRAEAEDIVTECGYTGNVEKKEEGVSDMCNTDKPYVIKPEEACETGYDLETLTLYADGILEDSRGIVIGDPEGTVGEEYEYHFDEYEEGSVYVRNEAHEMDYEIIQVNENYADVKGCVTDDDES</sequence>
<evidence type="ECO:0000256" key="1">
    <source>
        <dbReference type="SAM" id="Phobius"/>
    </source>
</evidence>
<keyword evidence="1" id="KW-0812">Transmembrane</keyword>
<dbReference type="AlphaFoldDB" id="C6LIT2"/>
<dbReference type="Proteomes" id="UP000005561">
    <property type="component" value="Unassembled WGS sequence"/>
</dbReference>
<dbReference type="RefSeq" id="WP_006863331.1">
    <property type="nucleotide sequence ID" value="NZ_ACCL02000018.1"/>
</dbReference>
<feature type="transmembrane region" description="Helical" evidence="1">
    <location>
        <begin position="6"/>
        <end position="27"/>
    </location>
</feature>
<name>C6LIT2_9FIRM</name>
<keyword evidence="1" id="KW-1133">Transmembrane helix</keyword>
<gene>
    <name evidence="2" type="ORF">BRYFOR_08562</name>
</gene>
<comment type="caution">
    <text evidence="2">The sequence shown here is derived from an EMBL/GenBank/DDBJ whole genome shotgun (WGS) entry which is preliminary data.</text>
</comment>